<reference evidence="2" key="2">
    <citation type="submission" date="2020-10" db="EMBL/GenBank/DDBJ databases">
        <authorList>
            <person name="Scholz U."/>
            <person name="Mascher M."/>
            <person name="Fiebig A."/>
        </authorList>
    </citation>
    <scope>NUCLEOTIDE SEQUENCE [LARGE SCALE GENOMIC DNA]</scope>
    <source>
        <strain evidence="2">cv. Morex</strain>
    </source>
</reference>
<sequence>MERTLGMDTRVAIVCFLVVLALVATPISAENCTVVDDGGEVFCTKPLCKATCEVFARDRKASLKDYHCEKKNAIKAVCYCNIC</sequence>
<evidence type="ECO:0000313" key="2">
    <source>
        <dbReference type="EnsemblPlants" id="HORVU.MOREX.r3.3HG0329580.1"/>
    </source>
</evidence>
<dbReference type="EnsemblPlants" id="HORVU.MOREX.r3.3HG0329580.1">
    <property type="protein sequence ID" value="HORVU.MOREX.r3.3HG0329580.1"/>
    <property type="gene ID" value="HORVU.MOREX.r3.3HG0329580"/>
</dbReference>
<dbReference type="AlphaFoldDB" id="A0A8I6XEJ0"/>
<protein>
    <submittedName>
        <fullName evidence="2">Uncharacterized protein</fullName>
    </submittedName>
</protein>
<dbReference type="Gramene" id="HORVU.MOREX.r3.3HG0329580.1">
    <property type="protein sequence ID" value="HORVU.MOREX.r3.3HG0329580.1"/>
    <property type="gene ID" value="HORVU.MOREX.r3.3HG0329580"/>
</dbReference>
<dbReference type="Proteomes" id="UP000011116">
    <property type="component" value="Chromosome 3H"/>
</dbReference>
<feature type="signal peptide" evidence="1">
    <location>
        <begin position="1"/>
        <end position="29"/>
    </location>
</feature>
<dbReference type="Gramene" id="HORVU.MOREX.r2.3HG0274470.1">
    <property type="protein sequence ID" value="HORVU.MOREX.r2.3HG0274470.1"/>
    <property type="gene ID" value="HORVU.MOREX.r2.3HG0274470"/>
</dbReference>
<dbReference type="OMA" id="TWCTKIL"/>
<organism evidence="2 3">
    <name type="scientific">Hordeum vulgare subsp. vulgare</name>
    <name type="common">Domesticated barley</name>
    <dbReference type="NCBI Taxonomy" id="112509"/>
    <lineage>
        <taxon>Eukaryota</taxon>
        <taxon>Viridiplantae</taxon>
        <taxon>Streptophyta</taxon>
        <taxon>Embryophyta</taxon>
        <taxon>Tracheophyta</taxon>
        <taxon>Spermatophyta</taxon>
        <taxon>Magnoliopsida</taxon>
        <taxon>Liliopsida</taxon>
        <taxon>Poales</taxon>
        <taxon>Poaceae</taxon>
        <taxon>BOP clade</taxon>
        <taxon>Pooideae</taxon>
        <taxon>Triticodae</taxon>
        <taxon>Triticeae</taxon>
        <taxon>Hordeinae</taxon>
        <taxon>Hordeum</taxon>
    </lineage>
</organism>
<accession>A0A8I6XEJ0</accession>
<reference evidence="2" key="3">
    <citation type="submission" date="2022-01" db="UniProtKB">
        <authorList>
            <consortium name="EnsemblPlants"/>
        </authorList>
    </citation>
    <scope>IDENTIFICATION</scope>
    <source>
        <strain evidence="2">subsp. vulgare</strain>
    </source>
</reference>
<name>A0A8I6XEJ0_HORVV</name>
<feature type="chain" id="PRO_5035224435" evidence="1">
    <location>
        <begin position="30"/>
        <end position="83"/>
    </location>
</feature>
<evidence type="ECO:0000313" key="3">
    <source>
        <dbReference type="Proteomes" id="UP000011116"/>
    </source>
</evidence>
<proteinExistence type="predicted"/>
<keyword evidence="3" id="KW-1185">Reference proteome</keyword>
<keyword evidence="1" id="KW-0732">Signal</keyword>
<reference evidence="3" key="1">
    <citation type="journal article" date="2012" name="Nature">
        <title>A physical, genetic and functional sequence assembly of the barley genome.</title>
        <authorList>
            <consortium name="The International Barley Genome Sequencing Consortium"/>
            <person name="Mayer K.F."/>
            <person name="Waugh R."/>
            <person name="Brown J.W."/>
            <person name="Schulman A."/>
            <person name="Langridge P."/>
            <person name="Platzer M."/>
            <person name="Fincher G.B."/>
            <person name="Muehlbauer G.J."/>
            <person name="Sato K."/>
            <person name="Close T.J."/>
            <person name="Wise R.P."/>
            <person name="Stein N."/>
        </authorList>
    </citation>
    <scope>NUCLEOTIDE SEQUENCE [LARGE SCALE GENOMIC DNA]</scope>
    <source>
        <strain evidence="3">cv. Morex</strain>
    </source>
</reference>
<evidence type="ECO:0000256" key="1">
    <source>
        <dbReference type="SAM" id="SignalP"/>
    </source>
</evidence>